<feature type="domain" description="R13L1/DRL21-like LRR repeat region" evidence="9">
    <location>
        <begin position="711"/>
        <end position="837"/>
    </location>
</feature>
<dbReference type="PANTHER" id="PTHR36766">
    <property type="entry name" value="PLANT BROAD-SPECTRUM MILDEW RESISTANCE PROTEIN RPW8"/>
    <property type="match status" value="1"/>
</dbReference>
<evidence type="ECO:0000259" key="8">
    <source>
        <dbReference type="Pfam" id="PF23559"/>
    </source>
</evidence>
<dbReference type="InterPro" id="IPR042197">
    <property type="entry name" value="Apaf_helical"/>
</dbReference>
<keyword evidence="5" id="KW-0067">ATP-binding</keyword>
<evidence type="ECO:0000256" key="3">
    <source>
        <dbReference type="ARBA" id="ARBA00022741"/>
    </source>
</evidence>
<comment type="caution">
    <text evidence="10">The sequence shown here is derived from an EMBL/GenBank/DDBJ whole genome shotgun (WGS) entry which is preliminary data.</text>
</comment>
<evidence type="ECO:0000313" key="11">
    <source>
        <dbReference type="Proteomes" id="UP000593579"/>
    </source>
</evidence>
<name>A0A7J9CX66_GOSGO</name>
<evidence type="ECO:0000259" key="7">
    <source>
        <dbReference type="Pfam" id="PF18052"/>
    </source>
</evidence>
<keyword evidence="3" id="KW-0547">Nucleotide-binding</keyword>
<evidence type="ECO:0000259" key="6">
    <source>
        <dbReference type="Pfam" id="PF00931"/>
    </source>
</evidence>
<dbReference type="InterPro" id="IPR058922">
    <property type="entry name" value="WHD_DRP"/>
</dbReference>
<evidence type="ECO:0000256" key="2">
    <source>
        <dbReference type="ARBA" id="ARBA00022737"/>
    </source>
</evidence>
<dbReference type="SUPFAM" id="SSF52540">
    <property type="entry name" value="P-loop containing nucleoside triphosphate hydrolases"/>
    <property type="match status" value="1"/>
</dbReference>
<dbReference type="GO" id="GO:0005524">
    <property type="term" value="F:ATP binding"/>
    <property type="evidence" value="ECO:0007669"/>
    <property type="project" value="UniProtKB-KW"/>
</dbReference>
<dbReference type="InterPro" id="IPR056789">
    <property type="entry name" value="LRR_R13L1-DRL21"/>
</dbReference>
<dbReference type="GO" id="GO:0006952">
    <property type="term" value="P:defense response"/>
    <property type="evidence" value="ECO:0007669"/>
    <property type="project" value="UniProtKB-KW"/>
</dbReference>
<keyword evidence="2" id="KW-0677">Repeat</keyword>
<evidence type="ECO:0000256" key="5">
    <source>
        <dbReference type="ARBA" id="ARBA00022840"/>
    </source>
</evidence>
<keyword evidence="4" id="KW-0611">Plant defense</keyword>
<dbReference type="Gene3D" id="1.10.10.10">
    <property type="entry name" value="Winged helix-like DNA-binding domain superfamily/Winged helix DNA-binding domain"/>
    <property type="match status" value="1"/>
</dbReference>
<dbReference type="FunFam" id="1.10.10.10:FF:000322">
    <property type="entry name" value="Probable disease resistance protein At1g63360"/>
    <property type="match status" value="1"/>
</dbReference>
<gene>
    <name evidence="10" type="ORF">Gogos_021322</name>
</gene>
<dbReference type="InterPro" id="IPR027417">
    <property type="entry name" value="P-loop_NTPase"/>
</dbReference>
<dbReference type="Proteomes" id="UP000593579">
    <property type="component" value="Unassembled WGS sequence"/>
</dbReference>
<dbReference type="Gene3D" id="3.80.10.10">
    <property type="entry name" value="Ribonuclease Inhibitor"/>
    <property type="match status" value="5"/>
</dbReference>
<accession>A0A7J9CX66</accession>
<dbReference type="Gene3D" id="3.40.50.300">
    <property type="entry name" value="P-loop containing nucleotide triphosphate hydrolases"/>
    <property type="match status" value="1"/>
</dbReference>
<proteinExistence type="predicted"/>
<feature type="domain" description="NB-ARC" evidence="6">
    <location>
        <begin position="202"/>
        <end position="357"/>
    </location>
</feature>
<dbReference type="SUPFAM" id="SSF52058">
    <property type="entry name" value="L domain-like"/>
    <property type="match status" value="2"/>
</dbReference>
<protein>
    <recommendedName>
        <fullName evidence="12">Disease resistance RPP13-like protein 1</fullName>
    </recommendedName>
</protein>
<dbReference type="Pfam" id="PF00931">
    <property type="entry name" value="NB-ARC"/>
    <property type="match status" value="1"/>
</dbReference>
<dbReference type="GO" id="GO:0043531">
    <property type="term" value="F:ADP binding"/>
    <property type="evidence" value="ECO:0007669"/>
    <property type="project" value="InterPro"/>
</dbReference>
<dbReference type="InterPro" id="IPR002182">
    <property type="entry name" value="NB-ARC"/>
</dbReference>
<keyword evidence="11" id="KW-1185">Reference proteome</keyword>
<dbReference type="InterPro" id="IPR041118">
    <property type="entry name" value="Rx_N"/>
</dbReference>
<dbReference type="InterPro" id="IPR036388">
    <property type="entry name" value="WH-like_DNA-bd_sf"/>
</dbReference>
<dbReference type="PRINTS" id="PR00364">
    <property type="entry name" value="DISEASERSIST"/>
</dbReference>
<dbReference type="PANTHER" id="PTHR36766:SF51">
    <property type="entry name" value="DISEASE RESISTANCE RPP13-LIKE PROTEIN 1"/>
    <property type="match status" value="1"/>
</dbReference>
<organism evidence="10 11">
    <name type="scientific">Gossypium gossypioides</name>
    <name type="common">Mexican cotton</name>
    <name type="synonym">Selera gossypioides</name>
    <dbReference type="NCBI Taxonomy" id="34282"/>
    <lineage>
        <taxon>Eukaryota</taxon>
        <taxon>Viridiplantae</taxon>
        <taxon>Streptophyta</taxon>
        <taxon>Embryophyta</taxon>
        <taxon>Tracheophyta</taxon>
        <taxon>Spermatophyta</taxon>
        <taxon>Magnoliopsida</taxon>
        <taxon>eudicotyledons</taxon>
        <taxon>Gunneridae</taxon>
        <taxon>Pentapetalae</taxon>
        <taxon>rosids</taxon>
        <taxon>malvids</taxon>
        <taxon>Malvales</taxon>
        <taxon>Malvaceae</taxon>
        <taxon>Malvoideae</taxon>
        <taxon>Gossypium</taxon>
    </lineage>
</organism>
<feature type="domain" description="Disease resistance protein winged helix" evidence="8">
    <location>
        <begin position="444"/>
        <end position="512"/>
    </location>
</feature>
<dbReference type="Gene3D" id="1.20.5.4130">
    <property type="match status" value="1"/>
</dbReference>
<feature type="domain" description="Disease resistance N-terminal" evidence="7">
    <location>
        <begin position="31"/>
        <end position="105"/>
    </location>
</feature>
<dbReference type="EMBL" id="JABEZY010067636">
    <property type="protein sequence ID" value="MBA0753033.1"/>
    <property type="molecule type" value="Genomic_DNA"/>
</dbReference>
<dbReference type="Pfam" id="PF25019">
    <property type="entry name" value="LRR_R13L1-DRL21"/>
    <property type="match status" value="1"/>
</dbReference>
<sequence>MEIIVSGVADALLSACFRSLCETLLSPDFHKFSREEQLVAELNKWQNLLLKLNASLEDAEEKQITTRSVKLWLGDLQDVAFDAEDVVDELATEALRRKQMKYTLSSPSTTKVWNFFSSCFRAINPKAIKFDAKMKSRIQEITAKFDELVARKNYLSLEEIGRGRPEKVFQSCTTSLVDESRVYGRKSDKDAIVNLLIDGREMSKGDIGVVSIVGMGGVGKTTLAQLVYKDVRIKTSFDLRAWVCVSEEFDLLRVTKTLLHAIASDIGELKDLNSLQEQLEKKLLGRTFLIILDDMWNENYELWDILCRPFAAGAAGSKILVTTRNEPVAAVVANCRGYALKELSYDDCLSILTSHALGAKNFDEYPNLRLVGEQIVKRCKGLPLVAKALGGLLRTKVNEGEWKDILMSKIWDLPEEKIDIMPSLRLSYLHLPSHLKRCFVYCAIFPKDYEFDKDELVQLWMAEGFLQQPKGGTQMEDLGLKCFNELLSRSFFQQSNSSQTRFVMHDLINDLAKSVSREICFNFEDMDMLKSDELCRAVEKFRYLAFTREQYDIRKRFEVLCRMKKLRTLIALPTCMPTWAACCYLSGDVLQNMLRRLRCLRVLSLSGYSITELPHSIGDFKQLRYLNLSRSRIKQLPQSVGFLLNLQTLKLQGCEELTKLPPVIQNLVRLHVLDLTGTSNLQEMPFKVGNLKNLQILSKLIVDKGVGSAVSELRGLLRLRGQLSILGLENVADFQDVSNAYLKDKDGLTELNLQWSDESLNSQNEEGQMHVLERLLPHKNLEKLRIRFYGGRMFPSWLGDPSSTNIAFLELYNCRRSTSLPSLGRLPSLKKLSIIGMYRLQKVDAMFYGHGSPCIKPFPSLEFLRFKDMLEWTYWSSPSQANEDLEEFPCLRELVVENCPNLSGMLPPRFLSLVKLVIKRCPNLKASPMSSSSLNELNVEDSNEELRGSILQHPQNGVVQFPGFSSNCIGLTSLWKKGAILWNIAALERLKIKGCSQFVPLAENECVFTSLKDLQIESCPNLAFFPQTGFLPKLKHLKLKDCRGLKSLPSTIMIHNCPLEELEIESCPALTCFPSGRLPTTFRRLKIRFCQALISLPKGLMQTDNSSSSISHLENLEIIDCPSLISFPKGKFPSSLKILKIWKIFHLESLSDWMLPKNSSLEFISIIDCTTMESLPECLNSLTHLTELILQSCPALKYFPEMGLQLPNLRKFEVCECSSLQSLPSQMLRLTSLQYLTISECPCLLSFPKGGLPLNLLALVIWNCKNLEQPISEWNLHNLVSLRDLTIAGAPDMVSFPDEMRPLPTSLMYIYISSLQNLQSLSEGIHNLTMIKELEIYDCPKLQRLPKAGLPAELGRFCIRDCQLLKQRCLKDKGAYWPMIAHIPCWKIKKLIELNLQSRRLVRTLKNKCGDDGKKWSREICGVMLHIFDQTVSVTSRREESLCPDDAWRRVLQGISAYK</sequence>
<dbReference type="Pfam" id="PF23559">
    <property type="entry name" value="WHD_DRP"/>
    <property type="match status" value="1"/>
</dbReference>
<reference evidence="10 11" key="1">
    <citation type="journal article" date="2019" name="Genome Biol. Evol.">
        <title>Insights into the evolution of the New World diploid cottons (Gossypium, subgenus Houzingenia) based on genome sequencing.</title>
        <authorList>
            <person name="Grover C.E."/>
            <person name="Arick M.A. 2nd"/>
            <person name="Thrash A."/>
            <person name="Conover J.L."/>
            <person name="Sanders W.S."/>
            <person name="Peterson D.G."/>
            <person name="Frelichowski J.E."/>
            <person name="Scheffler J.A."/>
            <person name="Scheffler B.E."/>
            <person name="Wendel J.F."/>
        </authorList>
    </citation>
    <scope>NUCLEOTIDE SEQUENCE [LARGE SCALE GENOMIC DNA]</scope>
    <source>
        <strain evidence="10">5</strain>
        <tissue evidence="10">Leaf</tissue>
    </source>
</reference>
<evidence type="ECO:0000313" key="10">
    <source>
        <dbReference type="EMBL" id="MBA0753033.1"/>
    </source>
</evidence>
<dbReference type="OrthoDB" id="25838at2759"/>
<evidence type="ECO:0000259" key="9">
    <source>
        <dbReference type="Pfam" id="PF25019"/>
    </source>
</evidence>
<evidence type="ECO:0008006" key="12">
    <source>
        <dbReference type="Google" id="ProtNLM"/>
    </source>
</evidence>
<dbReference type="InterPro" id="IPR032675">
    <property type="entry name" value="LRR_dom_sf"/>
</dbReference>
<dbReference type="Pfam" id="PF18052">
    <property type="entry name" value="Rx_N"/>
    <property type="match status" value="1"/>
</dbReference>
<evidence type="ECO:0000256" key="4">
    <source>
        <dbReference type="ARBA" id="ARBA00022821"/>
    </source>
</evidence>
<keyword evidence="1" id="KW-0433">Leucine-rich repeat</keyword>
<evidence type="ECO:0000256" key="1">
    <source>
        <dbReference type="ARBA" id="ARBA00022614"/>
    </source>
</evidence>
<dbReference type="Gene3D" id="1.10.8.430">
    <property type="entry name" value="Helical domain of apoptotic protease-activating factors"/>
    <property type="match status" value="1"/>
</dbReference>
<dbReference type="GO" id="GO:0051707">
    <property type="term" value="P:response to other organism"/>
    <property type="evidence" value="ECO:0007669"/>
    <property type="project" value="UniProtKB-ARBA"/>
</dbReference>